<dbReference type="EMBL" id="DRTB01000115">
    <property type="protein sequence ID" value="HHE04742.1"/>
    <property type="molecule type" value="Genomic_DNA"/>
</dbReference>
<sequence>MGKIGKAPEAVLFAGLIYNKKIKNDIGRILRPLGILDKFSPELSFDAFSNYYEREMGKDLLRQWVSFDRIIRPDEIVGIKLKSNKIEEKISTADRRIINIDPGYITLSNLVLATTKNYSHRIYAGRGIFEEVTLIYRKAEGFAPLEWTYPDYRTDEARKFFEEVREKLKHTRE</sequence>
<comment type="caution">
    <text evidence="1">The sequence shown here is derived from an EMBL/GenBank/DDBJ whole genome shotgun (WGS) entry which is preliminary data.</text>
</comment>
<gene>
    <name evidence="1" type="ORF">ENL19_01610</name>
</gene>
<accession>A0A7C5DAT7</accession>
<dbReference type="AlphaFoldDB" id="A0A7C5DAT7"/>
<dbReference type="Pfam" id="PF14385">
    <property type="entry name" value="DUF4416"/>
    <property type="match status" value="1"/>
</dbReference>
<dbReference type="Proteomes" id="UP000886110">
    <property type="component" value="Unassembled WGS sequence"/>
</dbReference>
<organism evidence="1">
    <name type="scientific">candidate division WOR-3 bacterium</name>
    <dbReference type="NCBI Taxonomy" id="2052148"/>
    <lineage>
        <taxon>Bacteria</taxon>
        <taxon>Bacteria division WOR-3</taxon>
    </lineage>
</organism>
<reference evidence="1" key="1">
    <citation type="journal article" date="2020" name="mSystems">
        <title>Genome- and Community-Level Interaction Insights into Carbon Utilization and Element Cycling Functions of Hydrothermarchaeota in Hydrothermal Sediment.</title>
        <authorList>
            <person name="Zhou Z."/>
            <person name="Liu Y."/>
            <person name="Xu W."/>
            <person name="Pan J."/>
            <person name="Luo Z.H."/>
            <person name="Li M."/>
        </authorList>
    </citation>
    <scope>NUCLEOTIDE SEQUENCE [LARGE SCALE GENOMIC DNA]</scope>
    <source>
        <strain evidence="1">HyVt-74</strain>
    </source>
</reference>
<dbReference type="InterPro" id="IPR025529">
    <property type="entry name" value="DUF4416"/>
</dbReference>
<proteinExistence type="predicted"/>
<protein>
    <submittedName>
        <fullName evidence="1">DUF4416 family protein</fullName>
    </submittedName>
</protein>
<evidence type="ECO:0000313" key="1">
    <source>
        <dbReference type="EMBL" id="HHE04742.1"/>
    </source>
</evidence>
<name>A0A7C5DAT7_UNCW3</name>